<sequence length="270" mass="29577">MRVEAANFKEPFAMLLMGIDTGDKGRTDRGRSDVLMVATVNPSTEKVVVTSIPRDAYVDIPGHGMDKINHAYAFGGADLSRETVQSWLGIEIPYHVCVDMKGLADIVDAVGGVDVVPPSSFDIGGYSFVEGQQTHVNGDQALAYARERYTSGGDYARQERQRQILLGIVNSGLANASGIKDVLSMATQIEHYLDTNLSLVDLGSLALEHRDLNPQIDFNQFQGEGTEIDGIYYDQITEESLQENLKIIKSELEVGPDNIENKEQTINKPA</sequence>
<evidence type="ECO:0000259" key="2">
    <source>
        <dbReference type="Pfam" id="PF03816"/>
    </source>
</evidence>
<dbReference type="Pfam" id="PF03816">
    <property type="entry name" value="LytR_cpsA_psr"/>
    <property type="match status" value="1"/>
</dbReference>
<evidence type="ECO:0000313" key="3">
    <source>
        <dbReference type="EMBL" id="MBG9985403.1"/>
    </source>
</evidence>
<comment type="similarity">
    <text evidence="1">Belongs to the LytR/CpsA/Psr (LCP) family.</text>
</comment>
<dbReference type="PANTHER" id="PTHR33392:SF6">
    <property type="entry name" value="POLYISOPRENYL-TEICHOIC ACID--PEPTIDOGLYCAN TEICHOIC ACID TRANSFERASE TAGU"/>
    <property type="match status" value="1"/>
</dbReference>
<dbReference type="InterPro" id="IPR004474">
    <property type="entry name" value="LytR_CpsA_psr"/>
</dbReference>
<protein>
    <submittedName>
        <fullName evidence="3">LCP family protein</fullName>
    </submittedName>
</protein>
<dbReference type="PANTHER" id="PTHR33392">
    <property type="entry name" value="POLYISOPRENYL-TEICHOIC ACID--PEPTIDOGLYCAN TEICHOIC ACID TRANSFERASE TAGU"/>
    <property type="match status" value="1"/>
</dbReference>
<accession>A0ABS0LMP8</accession>
<organism evidence="3 4">
    <name type="scientific">Facklamia lactis</name>
    <dbReference type="NCBI Taxonomy" id="2749967"/>
    <lineage>
        <taxon>Bacteria</taxon>
        <taxon>Bacillati</taxon>
        <taxon>Bacillota</taxon>
        <taxon>Bacilli</taxon>
        <taxon>Lactobacillales</taxon>
        <taxon>Aerococcaceae</taxon>
        <taxon>Facklamia</taxon>
    </lineage>
</organism>
<reference evidence="3 4" key="1">
    <citation type="submission" date="2020-07" db="EMBL/GenBank/DDBJ databases">
        <title>Facklamia lactis sp. nov., isolated from raw milk.</title>
        <authorList>
            <person name="Doll E.V."/>
            <person name="Huptas C."/>
            <person name="Staib L."/>
            <person name="Wenning M."/>
            <person name="Scherer S."/>
        </authorList>
    </citation>
    <scope>NUCLEOTIDE SEQUENCE [LARGE SCALE GENOMIC DNA]</scope>
    <source>
        <strain evidence="3 4">DSM 111018</strain>
    </source>
</reference>
<comment type="caution">
    <text evidence="3">The sequence shown here is derived from an EMBL/GenBank/DDBJ whole genome shotgun (WGS) entry which is preliminary data.</text>
</comment>
<evidence type="ECO:0000313" key="4">
    <source>
        <dbReference type="Proteomes" id="UP000721415"/>
    </source>
</evidence>
<dbReference type="Proteomes" id="UP000721415">
    <property type="component" value="Unassembled WGS sequence"/>
</dbReference>
<dbReference type="Gene3D" id="3.40.630.190">
    <property type="entry name" value="LCP protein"/>
    <property type="match status" value="1"/>
</dbReference>
<evidence type="ECO:0000256" key="1">
    <source>
        <dbReference type="ARBA" id="ARBA00006068"/>
    </source>
</evidence>
<dbReference type="NCBIfam" id="TIGR00350">
    <property type="entry name" value="lytR_cpsA_psr"/>
    <property type="match status" value="1"/>
</dbReference>
<feature type="domain" description="Cell envelope-related transcriptional attenuator" evidence="2">
    <location>
        <begin position="31"/>
        <end position="170"/>
    </location>
</feature>
<gene>
    <name evidence="3" type="ORF">HZY91_00675</name>
</gene>
<proteinExistence type="inferred from homology"/>
<dbReference type="EMBL" id="JACBXQ010000001">
    <property type="protein sequence ID" value="MBG9985403.1"/>
    <property type="molecule type" value="Genomic_DNA"/>
</dbReference>
<name>A0ABS0LMP8_9LACT</name>
<dbReference type="InterPro" id="IPR050922">
    <property type="entry name" value="LytR/CpsA/Psr_CW_biosynth"/>
</dbReference>
<keyword evidence="4" id="KW-1185">Reference proteome</keyword>